<reference evidence="1 2" key="1">
    <citation type="submission" date="2017-07" db="EMBL/GenBank/DDBJ databases">
        <title>Amycolatopsis antarcticus sp. nov., isolated from the surface of an Antarcticus brown macroalga.</title>
        <authorList>
            <person name="Wang J."/>
            <person name="Leiva S."/>
            <person name="Huang J."/>
            <person name="Huang Y."/>
        </authorList>
    </citation>
    <scope>NUCLEOTIDE SEQUENCE [LARGE SCALE GENOMIC DNA]</scope>
    <source>
        <strain evidence="1 2">AU-G6</strain>
    </source>
</reference>
<accession>A0A263D1U4</accession>
<evidence type="ECO:0000313" key="1">
    <source>
        <dbReference type="EMBL" id="OZM72311.1"/>
    </source>
</evidence>
<protein>
    <submittedName>
        <fullName evidence="1">Uncharacterized protein</fullName>
    </submittedName>
</protein>
<dbReference type="Proteomes" id="UP000242444">
    <property type="component" value="Unassembled WGS sequence"/>
</dbReference>
<sequence length="59" mass="6463">MNTRFDTTAAATARPNWSAEGATVIKRGLRRLAQAGLMSTAERDRLLARITALPIRPAR</sequence>
<proteinExistence type="predicted"/>
<dbReference type="AlphaFoldDB" id="A0A263D1U4"/>
<organism evidence="1 2">
    <name type="scientific">Amycolatopsis antarctica</name>
    <dbReference type="NCBI Taxonomy" id="1854586"/>
    <lineage>
        <taxon>Bacteria</taxon>
        <taxon>Bacillati</taxon>
        <taxon>Actinomycetota</taxon>
        <taxon>Actinomycetes</taxon>
        <taxon>Pseudonocardiales</taxon>
        <taxon>Pseudonocardiaceae</taxon>
        <taxon>Amycolatopsis</taxon>
    </lineage>
</organism>
<gene>
    <name evidence="1" type="ORF">CFN78_14975</name>
</gene>
<comment type="caution">
    <text evidence="1">The sequence shown here is derived from an EMBL/GenBank/DDBJ whole genome shotgun (WGS) entry which is preliminary data.</text>
</comment>
<dbReference type="EMBL" id="NKYE01000008">
    <property type="protein sequence ID" value="OZM72311.1"/>
    <property type="molecule type" value="Genomic_DNA"/>
</dbReference>
<dbReference type="InParanoid" id="A0A263D1U4"/>
<keyword evidence="2" id="KW-1185">Reference proteome</keyword>
<dbReference type="RefSeq" id="WP_094863409.1">
    <property type="nucleotide sequence ID" value="NZ_NKYE01000008.1"/>
</dbReference>
<name>A0A263D1U4_9PSEU</name>
<evidence type="ECO:0000313" key="2">
    <source>
        <dbReference type="Proteomes" id="UP000242444"/>
    </source>
</evidence>